<keyword evidence="2 5" id="KW-0645">Protease</keyword>
<feature type="active site" description="Charge relay system" evidence="5">
    <location>
        <position position="510"/>
    </location>
</feature>
<gene>
    <name evidence="9" type="ORF">PPROV_000076400</name>
</gene>
<evidence type="ECO:0000259" key="8">
    <source>
        <dbReference type="Pfam" id="PF00082"/>
    </source>
</evidence>
<dbReference type="OrthoDB" id="640735at2759"/>
<evidence type="ECO:0000256" key="4">
    <source>
        <dbReference type="ARBA" id="ARBA00022825"/>
    </source>
</evidence>
<evidence type="ECO:0000313" key="10">
    <source>
        <dbReference type="Proteomes" id="UP000660262"/>
    </source>
</evidence>
<dbReference type="AlphaFoldDB" id="A0A830H5X5"/>
<feature type="chain" id="PRO_5032752710" description="Peptidase S8/S53 domain-containing protein" evidence="7">
    <location>
        <begin position="21"/>
        <end position="1156"/>
    </location>
</feature>
<evidence type="ECO:0000313" key="9">
    <source>
        <dbReference type="EMBL" id="GHP02008.1"/>
    </source>
</evidence>
<reference evidence="9" key="1">
    <citation type="submission" date="2020-10" db="EMBL/GenBank/DDBJ databases">
        <title>Unveiling of a novel bifunctional photoreceptor, Dualchrome1, isolated from a cosmopolitan green alga.</title>
        <authorList>
            <person name="Suzuki S."/>
            <person name="Kawachi M."/>
        </authorList>
    </citation>
    <scope>NUCLEOTIDE SEQUENCE</scope>
    <source>
        <strain evidence="9">NIES 2893</strain>
    </source>
</reference>
<dbReference type="InterPro" id="IPR034193">
    <property type="entry name" value="PCSK9_ProteinaseK-like"/>
</dbReference>
<feature type="active site" description="Charge relay system" evidence="5">
    <location>
        <position position="662"/>
    </location>
</feature>
<protein>
    <recommendedName>
        <fullName evidence="8">Peptidase S8/S53 domain-containing protein</fullName>
    </recommendedName>
</protein>
<comment type="similarity">
    <text evidence="1 5">Belongs to the peptidase S8 family.</text>
</comment>
<organism evidence="9 10">
    <name type="scientific">Pycnococcus provasolii</name>
    <dbReference type="NCBI Taxonomy" id="41880"/>
    <lineage>
        <taxon>Eukaryota</taxon>
        <taxon>Viridiplantae</taxon>
        <taxon>Chlorophyta</taxon>
        <taxon>Pseudoscourfieldiophyceae</taxon>
        <taxon>Pseudoscourfieldiales</taxon>
        <taxon>Pycnococcaceae</taxon>
        <taxon>Pycnococcus</taxon>
    </lineage>
</organism>
<keyword evidence="10" id="KW-1185">Reference proteome</keyword>
<dbReference type="InterPro" id="IPR000884">
    <property type="entry name" value="TSP1_rpt"/>
</dbReference>
<dbReference type="GO" id="GO:0004252">
    <property type="term" value="F:serine-type endopeptidase activity"/>
    <property type="evidence" value="ECO:0007669"/>
    <property type="project" value="UniProtKB-UniRule"/>
</dbReference>
<evidence type="ECO:0000256" key="3">
    <source>
        <dbReference type="ARBA" id="ARBA00022801"/>
    </source>
</evidence>
<keyword evidence="3 5" id="KW-0378">Hydrolase</keyword>
<feature type="region of interest" description="Disordered" evidence="6">
    <location>
        <begin position="1102"/>
        <end position="1156"/>
    </location>
</feature>
<dbReference type="InterPro" id="IPR023828">
    <property type="entry name" value="Peptidase_S8_Ser-AS"/>
</dbReference>
<dbReference type="Pfam" id="PF00082">
    <property type="entry name" value="Peptidase_S8"/>
    <property type="match status" value="1"/>
</dbReference>
<dbReference type="PRINTS" id="PR00723">
    <property type="entry name" value="SUBTILISIN"/>
</dbReference>
<dbReference type="InterPro" id="IPR036383">
    <property type="entry name" value="TSP1_rpt_sf"/>
</dbReference>
<keyword evidence="4 5" id="KW-0720">Serine protease</keyword>
<dbReference type="InterPro" id="IPR015500">
    <property type="entry name" value="Peptidase_S8_subtilisin-rel"/>
</dbReference>
<evidence type="ECO:0000256" key="1">
    <source>
        <dbReference type="ARBA" id="ARBA00011073"/>
    </source>
</evidence>
<dbReference type="PANTHER" id="PTHR43806:SF11">
    <property type="entry name" value="CEREVISIN-RELATED"/>
    <property type="match status" value="1"/>
</dbReference>
<dbReference type="EMBL" id="BNJQ01000002">
    <property type="protein sequence ID" value="GHP02008.1"/>
    <property type="molecule type" value="Genomic_DNA"/>
</dbReference>
<dbReference type="Gene3D" id="3.40.50.200">
    <property type="entry name" value="Peptidase S8/S53 domain"/>
    <property type="match status" value="1"/>
</dbReference>
<dbReference type="FunFam" id="3.40.50.200:FF:000014">
    <property type="entry name" value="Proteinase K"/>
    <property type="match status" value="1"/>
</dbReference>
<sequence>MERLVVILLASLCANAGAEAVVFARPHASATAKANLAPIHYAAMPPSAKDDTNKTPKNWIIKFRQPDLTPVNSMMKSAIDATNAQVQTLSAEQDAAAIAAAAVEAERVAAQQAAREEAVLLERIEAFCAAAEANLNLTTNDPMDESMYAGRCDPATTSLRRWGLVPFEAARPGTTDVEAVRRLHGHIAVDEDTNKQHDIEASHRLDDLPGGGVDLSPTPGHLMERVGPDSVEFVERDLMNHAMGVAKDIPDDVASMLSFSQPTSVNSSSSTAVPSLDLNTTSTSTSTSASTTTTSTTTAAAAAAKPEIQRETPQLINQESDLGRIVTDSTYGGRLNLPVSSRRGAPAREENGEPPADLWEDPGLVPINATMPTVVYTDSSARDTYEAAASDPSWYFQRESRPISRRAPTSPAQVVSGDGVEAMAAAHPNLRVVAVRQSLSDDLWSLDRIDQDTPHPHLDGVYASPATGSGVHLYILDTGVRRTHTDLKGRIGRGVDFIDGDSNPWDNYGHGTHLAGTCAGTKFGVAKGATVHAVRVLGDDGSGSWSTVLQGLEWVHRSGELPGVIMLSLGGVRSYSVNLAVQSLIDKGFTVVVAAGNSGQNSCAYSPASVAEAITVGSIGMRDELSSFSNWGPCVDVFAPGEDVLSSWNRGDADTSHSSGTSMAAPHVVGAAALYLQDHPKATPSEVHDAVVGSAIVEGTMKPIPHDEESATRLAMSRNAVLNVAKLPCATRTDCIVSPWSDWSDTCKPHAASSSLLSRELVPTCGARMQRRDREVLAPPRCGGDVCPAVMKEKRRCMRQADPSCPRTGRLAAFNYRSGRSFDLQGKMVYFMPYTKDAMSACVTDAARDPTSANGRAFAAPDPMESGMKLDFHSGRDEVSVNITSATNGAGIPFLGKNYDVLRVGFRGYVAFGSAAATSDDGDGDAAVFSGDDVFWQEKGDGWERYKPLFTGSAKVAALMYPETQGPQPPQYAASSRAAQTGSSDESGSVYFSTHHDRFTITWRGLKQPCLFAWSVLCSRSDDGITVQMQIFYSDKGTGRLGEIRTTYVNIGGGADAHGVFPDALVGIGPGAGGSADTLEFVPHRRGMASLPSSCPAGHYFDTAGGAASRSAPQQTPPAKDTTTSTEAGSASSSIRTRMFAQPRSATASQRGFWRG</sequence>
<feature type="compositionally biased region" description="Polar residues" evidence="6">
    <location>
        <begin position="311"/>
        <end position="320"/>
    </location>
</feature>
<feature type="compositionally biased region" description="Low complexity" evidence="6">
    <location>
        <begin position="260"/>
        <end position="304"/>
    </location>
</feature>
<dbReference type="Gene3D" id="2.20.100.10">
    <property type="entry name" value="Thrombospondin type-1 (TSP1) repeat"/>
    <property type="match status" value="1"/>
</dbReference>
<keyword evidence="7" id="KW-0732">Signal</keyword>
<feature type="active site" description="Charge relay system" evidence="5">
    <location>
        <position position="477"/>
    </location>
</feature>
<feature type="region of interest" description="Disordered" evidence="6">
    <location>
        <begin position="260"/>
        <end position="323"/>
    </location>
</feature>
<dbReference type="PROSITE" id="PS00138">
    <property type="entry name" value="SUBTILASE_SER"/>
    <property type="match status" value="1"/>
</dbReference>
<feature type="region of interest" description="Disordered" evidence="6">
    <location>
        <begin position="336"/>
        <end position="364"/>
    </location>
</feature>
<dbReference type="GO" id="GO:0005615">
    <property type="term" value="C:extracellular space"/>
    <property type="evidence" value="ECO:0007669"/>
    <property type="project" value="TreeGrafter"/>
</dbReference>
<proteinExistence type="inferred from homology"/>
<feature type="compositionally biased region" description="Low complexity" evidence="6">
    <location>
        <begin position="1122"/>
        <end position="1134"/>
    </location>
</feature>
<dbReference type="PROSITE" id="PS50092">
    <property type="entry name" value="TSP1"/>
    <property type="match status" value="1"/>
</dbReference>
<evidence type="ECO:0000256" key="7">
    <source>
        <dbReference type="SAM" id="SignalP"/>
    </source>
</evidence>
<dbReference type="PROSITE" id="PS51892">
    <property type="entry name" value="SUBTILASE"/>
    <property type="match status" value="1"/>
</dbReference>
<dbReference type="CDD" id="cd04077">
    <property type="entry name" value="Peptidases_S8_PCSK9_ProteinaseK_like"/>
    <property type="match status" value="1"/>
</dbReference>
<dbReference type="Proteomes" id="UP000660262">
    <property type="component" value="Unassembled WGS sequence"/>
</dbReference>
<dbReference type="GO" id="GO:0006508">
    <property type="term" value="P:proteolysis"/>
    <property type="evidence" value="ECO:0007669"/>
    <property type="project" value="UniProtKB-KW"/>
</dbReference>
<feature type="signal peptide" evidence="7">
    <location>
        <begin position="1"/>
        <end position="20"/>
    </location>
</feature>
<evidence type="ECO:0000256" key="2">
    <source>
        <dbReference type="ARBA" id="ARBA00022670"/>
    </source>
</evidence>
<feature type="domain" description="Peptidase S8/S53" evidence="8">
    <location>
        <begin position="468"/>
        <end position="695"/>
    </location>
</feature>
<dbReference type="InterPro" id="IPR050131">
    <property type="entry name" value="Peptidase_S8_subtilisin-like"/>
</dbReference>
<dbReference type="InterPro" id="IPR000209">
    <property type="entry name" value="Peptidase_S8/S53_dom"/>
</dbReference>
<dbReference type="PANTHER" id="PTHR43806">
    <property type="entry name" value="PEPTIDASE S8"/>
    <property type="match status" value="1"/>
</dbReference>
<evidence type="ECO:0000256" key="5">
    <source>
        <dbReference type="PROSITE-ProRule" id="PRU01240"/>
    </source>
</evidence>
<dbReference type="SUPFAM" id="SSF52743">
    <property type="entry name" value="Subtilisin-like"/>
    <property type="match status" value="1"/>
</dbReference>
<dbReference type="InterPro" id="IPR036852">
    <property type="entry name" value="Peptidase_S8/S53_dom_sf"/>
</dbReference>
<evidence type="ECO:0000256" key="6">
    <source>
        <dbReference type="SAM" id="MobiDB-lite"/>
    </source>
</evidence>
<accession>A0A830H5X5</accession>
<comment type="caution">
    <text evidence="9">The sequence shown here is derived from an EMBL/GenBank/DDBJ whole genome shotgun (WGS) entry which is preliminary data.</text>
</comment>
<name>A0A830H5X5_9CHLO</name>